<dbReference type="InterPro" id="IPR016181">
    <property type="entry name" value="Acyl_CoA_acyltransferase"/>
</dbReference>
<evidence type="ECO:0000259" key="3">
    <source>
        <dbReference type="PROSITE" id="PS51186"/>
    </source>
</evidence>
<keyword evidence="1 4" id="KW-0808">Transferase</keyword>
<organism evidence="4 5">
    <name type="scientific">Bifidobacterium lemurum</name>
    <dbReference type="NCBI Taxonomy" id="1603886"/>
    <lineage>
        <taxon>Bacteria</taxon>
        <taxon>Bacillati</taxon>
        <taxon>Actinomycetota</taxon>
        <taxon>Actinomycetes</taxon>
        <taxon>Bifidobacteriales</taxon>
        <taxon>Bifidobacteriaceae</taxon>
        <taxon>Bifidobacterium</taxon>
    </lineage>
</organism>
<dbReference type="Pfam" id="PF00583">
    <property type="entry name" value="Acetyltransf_1"/>
    <property type="match status" value="1"/>
</dbReference>
<dbReference type="Proteomes" id="UP000216352">
    <property type="component" value="Unassembled WGS sequence"/>
</dbReference>
<name>A0A261FTW7_9BIFI</name>
<comment type="caution">
    <text evidence="4">The sequence shown here is derived from an EMBL/GenBank/DDBJ whole genome shotgun (WGS) entry which is preliminary data.</text>
</comment>
<dbReference type="Gene3D" id="3.40.630.30">
    <property type="match status" value="1"/>
</dbReference>
<protein>
    <submittedName>
        <fullName evidence="4">GNAT family acetyltransferase</fullName>
    </submittedName>
</protein>
<evidence type="ECO:0000313" key="5">
    <source>
        <dbReference type="Proteomes" id="UP000216352"/>
    </source>
</evidence>
<accession>A0A261FTW7</accession>
<proteinExistence type="predicted"/>
<dbReference type="PROSITE" id="PS51186">
    <property type="entry name" value="GNAT"/>
    <property type="match status" value="1"/>
</dbReference>
<dbReference type="STRING" id="1603886.GCA_001895165_00348"/>
<dbReference type="SUPFAM" id="SSF55729">
    <property type="entry name" value="Acyl-CoA N-acyltransferases (Nat)"/>
    <property type="match status" value="1"/>
</dbReference>
<dbReference type="AlphaFoldDB" id="A0A261FTW7"/>
<keyword evidence="5" id="KW-1185">Reference proteome</keyword>
<dbReference type="EMBL" id="MWWX01000005">
    <property type="protein sequence ID" value="OZG62395.1"/>
    <property type="molecule type" value="Genomic_DNA"/>
</dbReference>
<dbReference type="RefSeq" id="WP_072723922.1">
    <property type="nucleotide sequence ID" value="NZ_BDIS01000003.1"/>
</dbReference>
<dbReference type="OrthoDB" id="3173333at2"/>
<gene>
    <name evidence="4" type="ORF">BLEM_0941</name>
</gene>
<dbReference type="CDD" id="cd04301">
    <property type="entry name" value="NAT_SF"/>
    <property type="match status" value="1"/>
</dbReference>
<evidence type="ECO:0000313" key="4">
    <source>
        <dbReference type="EMBL" id="OZG62395.1"/>
    </source>
</evidence>
<sequence>MSYVIREADRASDADIQAITDIYNEAVLARSASADIEPRTLEQRRAWVEAHNPRDLYPVVVIEDEETGRIAGFGSLSRLHERAGYDGVVELSYYIGAEWQRQGLGTRMVSWLLDAARERGHRMAATLIFGDNAGSNALMERFGFTRFGLLPGAVRLPGSTHDIAYWYLDL</sequence>
<evidence type="ECO:0000256" key="1">
    <source>
        <dbReference type="ARBA" id="ARBA00022679"/>
    </source>
</evidence>
<evidence type="ECO:0000256" key="2">
    <source>
        <dbReference type="ARBA" id="ARBA00023315"/>
    </source>
</evidence>
<dbReference type="InterPro" id="IPR000182">
    <property type="entry name" value="GNAT_dom"/>
</dbReference>
<feature type="domain" description="N-acetyltransferase" evidence="3">
    <location>
        <begin position="3"/>
        <end position="170"/>
    </location>
</feature>
<dbReference type="GO" id="GO:0016747">
    <property type="term" value="F:acyltransferase activity, transferring groups other than amino-acyl groups"/>
    <property type="evidence" value="ECO:0007669"/>
    <property type="project" value="InterPro"/>
</dbReference>
<dbReference type="PANTHER" id="PTHR43072">
    <property type="entry name" value="N-ACETYLTRANSFERASE"/>
    <property type="match status" value="1"/>
</dbReference>
<dbReference type="PANTHER" id="PTHR43072:SF23">
    <property type="entry name" value="UPF0039 PROTEIN C11D3.02C"/>
    <property type="match status" value="1"/>
</dbReference>
<keyword evidence="2" id="KW-0012">Acyltransferase</keyword>
<reference evidence="4 5" key="1">
    <citation type="journal article" date="2017" name="BMC Genomics">
        <title>Comparative genomic and phylogenomic analyses of the Bifidobacteriaceae family.</title>
        <authorList>
            <person name="Lugli G.A."/>
            <person name="Milani C."/>
            <person name="Turroni F."/>
            <person name="Duranti S."/>
            <person name="Mancabelli L."/>
            <person name="Mangifesta M."/>
            <person name="Ferrario C."/>
            <person name="Modesto M."/>
            <person name="Mattarelli P."/>
            <person name="Jiri K."/>
            <person name="van Sinderen D."/>
            <person name="Ventura M."/>
        </authorList>
    </citation>
    <scope>NUCLEOTIDE SEQUENCE [LARGE SCALE GENOMIC DNA]</scope>
    <source>
        <strain evidence="4 5">DSM 28807</strain>
    </source>
</reference>